<keyword evidence="1" id="KW-0812">Transmembrane</keyword>
<dbReference type="InterPro" id="IPR032145">
    <property type="entry name" value="DUF4818"/>
</dbReference>
<dbReference type="EnsemblMetazoa" id="XM_017130090.2">
    <property type="protein sequence ID" value="XP_016985579.2"/>
    <property type="gene ID" value="LOC108049058"/>
</dbReference>
<keyword evidence="1" id="KW-1133">Transmembrane helix</keyword>
<protein>
    <submittedName>
        <fullName evidence="3">Uncharacterized protein</fullName>
    </submittedName>
</protein>
<keyword evidence="2" id="KW-0732">Signal</keyword>
<keyword evidence="4" id="KW-1185">Reference proteome</keyword>
<sequence length="185" mass="21269">MASYQAVCTAGFVHLVLGISLFHSQIDSCSPAPNLGGWIFVVALMLMATDIKMYPDRYTHLPYAIQFLVEVIACLAMLEFFTIVVWCSLESLIFHTARLFFLFLGMSDESFLNWEYWLLLIPTTAMAGVLLFLIKMAVIPLFDIKSVYEKHEIKVHLDRGVYMDLTSKKKQRMRRQKNFPVKSSN</sequence>
<evidence type="ECO:0000256" key="1">
    <source>
        <dbReference type="SAM" id="Phobius"/>
    </source>
</evidence>
<name>A0ABM5HUG4_DRORH</name>
<dbReference type="RefSeq" id="XP_016985579.2">
    <property type="nucleotide sequence ID" value="XM_017130090.2"/>
</dbReference>
<accession>A0ABM5HUG4</accession>
<feature type="chain" id="PRO_5046457371" evidence="2">
    <location>
        <begin position="19"/>
        <end position="185"/>
    </location>
</feature>
<feature type="signal peptide" evidence="2">
    <location>
        <begin position="1"/>
        <end position="18"/>
    </location>
</feature>
<reference evidence="3" key="2">
    <citation type="submission" date="2025-05" db="UniProtKB">
        <authorList>
            <consortium name="EnsemblMetazoa"/>
        </authorList>
    </citation>
    <scope>IDENTIFICATION</scope>
</reference>
<evidence type="ECO:0000313" key="3">
    <source>
        <dbReference type="EnsemblMetazoa" id="XP_016985579.2"/>
    </source>
</evidence>
<keyword evidence="1" id="KW-0472">Membrane</keyword>
<feature type="transmembrane region" description="Helical" evidence="1">
    <location>
        <begin position="34"/>
        <end position="55"/>
    </location>
</feature>
<evidence type="ECO:0000256" key="2">
    <source>
        <dbReference type="SAM" id="SignalP"/>
    </source>
</evidence>
<reference evidence="4" key="1">
    <citation type="journal article" date="2021" name="Elife">
        <title>Highly contiguous assemblies of 101 drosophilid genomes.</title>
        <authorList>
            <person name="Kim B.Y."/>
            <person name="Wang J.R."/>
            <person name="Miller D.E."/>
            <person name="Barmina O."/>
            <person name="Delaney E."/>
            <person name="Thompson A."/>
            <person name="Comeault A.A."/>
            <person name="Peede D."/>
            <person name="D'Agostino E.R."/>
            <person name="Pelaez J."/>
            <person name="Aguilar J.M."/>
            <person name="Haji D."/>
            <person name="Matsunaga T."/>
            <person name="Armstrong E.E."/>
            <person name="Zych M."/>
            <person name="Ogawa Y."/>
            <person name="Stamenkovic-Radak M."/>
            <person name="Jelic M."/>
            <person name="Veselinovic M.S."/>
            <person name="Tanaskovic M."/>
            <person name="Eric P."/>
            <person name="Gao J.J."/>
            <person name="Katoh T.K."/>
            <person name="Toda M.J."/>
            <person name="Watabe H."/>
            <person name="Watada M."/>
            <person name="Davis J.S."/>
            <person name="Moyle L.C."/>
            <person name="Manoli G."/>
            <person name="Bertolini E."/>
            <person name="Kostal V."/>
            <person name="Hawley R.S."/>
            <person name="Takahashi A."/>
            <person name="Jones C.D."/>
            <person name="Price D.K."/>
            <person name="Whiteman N."/>
            <person name="Kopp A."/>
            <person name="Matute D.R."/>
            <person name="Petrov D.A."/>
        </authorList>
    </citation>
    <scope>NUCLEOTIDE SEQUENCE [LARGE SCALE GENOMIC DNA]</scope>
</reference>
<feature type="transmembrane region" description="Helical" evidence="1">
    <location>
        <begin position="67"/>
        <end position="94"/>
    </location>
</feature>
<dbReference type="Pfam" id="PF16089">
    <property type="entry name" value="DUF4818"/>
    <property type="match status" value="1"/>
</dbReference>
<organism evidence="3 4">
    <name type="scientific">Drosophila rhopaloa</name>
    <name type="common">Fruit fly</name>
    <dbReference type="NCBI Taxonomy" id="1041015"/>
    <lineage>
        <taxon>Eukaryota</taxon>
        <taxon>Metazoa</taxon>
        <taxon>Ecdysozoa</taxon>
        <taxon>Arthropoda</taxon>
        <taxon>Hexapoda</taxon>
        <taxon>Insecta</taxon>
        <taxon>Pterygota</taxon>
        <taxon>Neoptera</taxon>
        <taxon>Endopterygota</taxon>
        <taxon>Diptera</taxon>
        <taxon>Brachycera</taxon>
        <taxon>Muscomorpha</taxon>
        <taxon>Ephydroidea</taxon>
        <taxon>Drosophilidae</taxon>
        <taxon>Drosophila</taxon>
        <taxon>Sophophora</taxon>
    </lineage>
</organism>
<dbReference type="GeneID" id="108049058"/>
<dbReference type="Proteomes" id="UP001652680">
    <property type="component" value="Unassembled WGS sequence"/>
</dbReference>
<evidence type="ECO:0000313" key="4">
    <source>
        <dbReference type="Proteomes" id="UP001652680"/>
    </source>
</evidence>
<feature type="transmembrane region" description="Helical" evidence="1">
    <location>
        <begin position="114"/>
        <end position="134"/>
    </location>
</feature>
<proteinExistence type="predicted"/>